<reference evidence="2" key="1">
    <citation type="journal article" date="2018" name="Genome Biol.">
        <title>SKESA: strategic k-mer extension for scrupulous assemblies.</title>
        <authorList>
            <person name="Souvorov A."/>
            <person name="Agarwala R."/>
            <person name="Lipman D.J."/>
        </authorList>
    </citation>
    <scope>NUCLEOTIDE SEQUENCE</scope>
    <source>
        <strain evidence="2">2584-68</strain>
    </source>
</reference>
<feature type="non-terminal residue" evidence="2">
    <location>
        <position position="1"/>
    </location>
</feature>
<name>A0A736RBA0_SALHO</name>
<protein>
    <recommendedName>
        <fullName evidence="1">Bacterial toxin 25 domain-containing protein</fullName>
    </recommendedName>
</protein>
<dbReference type="InterPro" id="IPR029113">
    <property type="entry name" value="Ntox25"/>
</dbReference>
<organism evidence="2">
    <name type="scientific">Salmonella enterica subsp. houtenae serovar 45:g,z51:-</name>
    <dbReference type="NCBI Taxonomy" id="1967611"/>
    <lineage>
        <taxon>Bacteria</taxon>
        <taxon>Pseudomonadati</taxon>
        <taxon>Pseudomonadota</taxon>
        <taxon>Gammaproteobacteria</taxon>
        <taxon>Enterobacterales</taxon>
        <taxon>Enterobacteriaceae</taxon>
        <taxon>Salmonella</taxon>
    </lineage>
</organism>
<sequence length="164" mass="16453">QGWGGLVPTRVQQDATLAFDPSQQGKSSDEISEAINNSHIGPSVGEEWKVSTNAKAGASGAIGIGPKGEILVNNHYISASTGYNTGFGLEAGVSIGVDFGPYNPGLFGDLERNYSGSAGLGLGSIGLSAGKDGIGFSFSVGPSIGFSGKSSESGEGIMDFSGDS</sequence>
<dbReference type="Pfam" id="PF15530">
    <property type="entry name" value="Ntox25"/>
    <property type="match status" value="1"/>
</dbReference>
<dbReference type="EMBL" id="DAATAH010000272">
    <property type="protein sequence ID" value="HAE7768201.1"/>
    <property type="molecule type" value="Genomic_DNA"/>
</dbReference>
<evidence type="ECO:0000259" key="1">
    <source>
        <dbReference type="Pfam" id="PF15530"/>
    </source>
</evidence>
<feature type="domain" description="Bacterial toxin 25" evidence="1">
    <location>
        <begin position="7"/>
        <end position="163"/>
    </location>
</feature>
<proteinExistence type="predicted"/>
<reference evidence="2" key="2">
    <citation type="submission" date="2018-07" db="EMBL/GenBank/DDBJ databases">
        <authorList>
            <consortium name="NCBI Pathogen Detection Project"/>
        </authorList>
    </citation>
    <scope>NUCLEOTIDE SEQUENCE</scope>
    <source>
        <strain evidence="2">2584-68</strain>
    </source>
</reference>
<accession>A0A736RBA0</accession>
<dbReference type="AlphaFoldDB" id="A0A736RBA0"/>
<evidence type="ECO:0000313" key="2">
    <source>
        <dbReference type="EMBL" id="HAE7768201.1"/>
    </source>
</evidence>
<feature type="non-terminal residue" evidence="2">
    <location>
        <position position="164"/>
    </location>
</feature>
<comment type="caution">
    <text evidence="2">The sequence shown here is derived from an EMBL/GenBank/DDBJ whole genome shotgun (WGS) entry which is preliminary data.</text>
</comment>
<gene>
    <name evidence="2" type="ORF">GNB58_005408</name>
</gene>